<reference evidence="2 3" key="1">
    <citation type="journal article" date="2015" name="Genome Announc.">
        <title>Draft Genome Sequence of Filamentous Marine Cyanobacterium Lyngbya confervoides Strain BDU141951.</title>
        <authorList>
            <person name="Chandrababunaidu M.M."/>
            <person name="Sen D."/>
            <person name="Tripathy S."/>
        </authorList>
    </citation>
    <scope>NUCLEOTIDE SEQUENCE [LARGE SCALE GENOMIC DNA]</scope>
    <source>
        <strain evidence="2 3">BDU141951</strain>
    </source>
</reference>
<name>A0ABD4T7M5_9CYAN</name>
<sequence>MSDTRAARCLRDLSGLIQQLATATGLSAASIQAKIDQLDYRTYQFQNRVLVDPEEFEGLVDHWAAQIKAQLRSAQVADLPARKPNEASEAPDLDPSADLGPLGNVAEVGSLPLPEGYRDRVSHLYGPTLRRIMPQELADQGPFLTAIAHETAAGQQLLNHLSEIIAEKYPGKLSPEVIYSGLQSKAAILLQQQETLPQPPVPEGRRSTSRARNKPASAPAISPLLSSLDLPKGYRRRVSNRYKPTLRSVLPEDAALRSAYLQELVSESDRGKEFLERVADSIKIKYRGKITRQTAYEGLLKTAKELEQEWG</sequence>
<keyword evidence="3" id="KW-1185">Reference proteome</keyword>
<comment type="caution">
    <text evidence="2">The sequence shown here is derived from an EMBL/GenBank/DDBJ whole genome shotgun (WGS) entry which is preliminary data.</text>
</comment>
<proteinExistence type="predicted"/>
<dbReference type="RefSeq" id="WP_166277041.1">
    <property type="nucleotide sequence ID" value="NZ_JTHE03000104.1"/>
</dbReference>
<dbReference type="EMBL" id="JTHE03000104">
    <property type="protein sequence ID" value="MCM1984774.1"/>
    <property type="molecule type" value="Genomic_DNA"/>
</dbReference>
<evidence type="ECO:0000256" key="1">
    <source>
        <dbReference type="SAM" id="MobiDB-lite"/>
    </source>
</evidence>
<accession>A0ABD4T7M5</accession>
<feature type="region of interest" description="Disordered" evidence="1">
    <location>
        <begin position="193"/>
        <end position="219"/>
    </location>
</feature>
<evidence type="ECO:0000313" key="3">
    <source>
        <dbReference type="Proteomes" id="UP000031561"/>
    </source>
</evidence>
<evidence type="ECO:0000313" key="2">
    <source>
        <dbReference type="EMBL" id="MCM1984774.1"/>
    </source>
</evidence>
<organism evidence="2 3">
    <name type="scientific">Lyngbya confervoides BDU141951</name>
    <dbReference type="NCBI Taxonomy" id="1574623"/>
    <lineage>
        <taxon>Bacteria</taxon>
        <taxon>Bacillati</taxon>
        <taxon>Cyanobacteriota</taxon>
        <taxon>Cyanophyceae</taxon>
        <taxon>Oscillatoriophycideae</taxon>
        <taxon>Oscillatoriales</taxon>
        <taxon>Microcoleaceae</taxon>
        <taxon>Lyngbya</taxon>
    </lineage>
</organism>
<protein>
    <submittedName>
        <fullName evidence="2">Uncharacterized protein</fullName>
    </submittedName>
</protein>
<gene>
    <name evidence="2" type="ORF">QQ91_0018285</name>
</gene>
<dbReference type="Proteomes" id="UP000031561">
    <property type="component" value="Unassembled WGS sequence"/>
</dbReference>
<dbReference type="AlphaFoldDB" id="A0ABD4T7M5"/>
<feature type="region of interest" description="Disordered" evidence="1">
    <location>
        <begin position="78"/>
        <end position="99"/>
    </location>
</feature>